<proteinExistence type="predicted"/>
<dbReference type="Proteomes" id="UP000299290">
    <property type="component" value="Unassembled WGS sequence"/>
</dbReference>
<dbReference type="AlphaFoldDB" id="A0A4D4K4Q1"/>
<dbReference type="RefSeq" id="WP_137964917.1">
    <property type="nucleotide sequence ID" value="NZ_BJHV01000001.1"/>
</dbReference>
<dbReference type="EMBL" id="BJHV01000001">
    <property type="protein sequence ID" value="GDY41299.1"/>
    <property type="molecule type" value="Genomic_DNA"/>
</dbReference>
<evidence type="ECO:0000313" key="1">
    <source>
        <dbReference type="EMBL" id="GDY41299.1"/>
    </source>
</evidence>
<accession>A0A4D4K4Q1</accession>
<gene>
    <name evidence="1" type="ORF">SANT12839_021810</name>
</gene>
<organism evidence="1 2">
    <name type="scientific">Streptomyces antimycoticus</name>
    <dbReference type="NCBI Taxonomy" id="68175"/>
    <lineage>
        <taxon>Bacteria</taxon>
        <taxon>Bacillati</taxon>
        <taxon>Actinomycetota</taxon>
        <taxon>Actinomycetes</taxon>
        <taxon>Kitasatosporales</taxon>
        <taxon>Streptomycetaceae</taxon>
        <taxon>Streptomyces</taxon>
        <taxon>Streptomyces violaceusniger group</taxon>
    </lineage>
</organism>
<evidence type="ECO:0000313" key="2">
    <source>
        <dbReference type="Proteomes" id="UP000299290"/>
    </source>
</evidence>
<evidence type="ECO:0008006" key="3">
    <source>
        <dbReference type="Google" id="ProtNLM"/>
    </source>
</evidence>
<protein>
    <recommendedName>
        <fullName evidence="3">ACT domain-containing protein</fullName>
    </recommendedName>
</protein>
<keyword evidence="2" id="KW-1185">Reference proteome</keyword>
<reference evidence="1 2" key="1">
    <citation type="journal article" date="2020" name="Int. J. Syst. Evol. Microbiol.">
        <title>Reclassification of Streptomyces castelarensis and Streptomyces sporoclivatus as later heterotypic synonyms of Streptomyces antimycoticus.</title>
        <authorList>
            <person name="Komaki H."/>
            <person name="Tamura T."/>
        </authorList>
    </citation>
    <scope>NUCLEOTIDE SEQUENCE [LARGE SCALE GENOMIC DNA]</scope>
    <source>
        <strain evidence="1 2">NBRC 12839</strain>
    </source>
</reference>
<sequence>MDHYIVSADLVPGNRSTLLRIMATLHSRNADIHEVSFRRRPACTSVFSAVVCADPERLDHLVAALGRLVHVTGVTARRTPQVLRQP</sequence>
<comment type="caution">
    <text evidence="1">The sequence shown here is derived from an EMBL/GenBank/DDBJ whole genome shotgun (WGS) entry which is preliminary data.</text>
</comment>
<name>A0A4D4K4Q1_9ACTN</name>